<keyword evidence="2 6" id="KW-0698">rRNA processing</keyword>
<dbReference type="PANTHER" id="PTHR31760:SF0">
    <property type="entry name" value="S-ADENOSYL-L-METHIONINE-DEPENDENT METHYLTRANSFERASES SUPERFAMILY PROTEIN"/>
    <property type="match status" value="1"/>
</dbReference>
<evidence type="ECO:0000256" key="1">
    <source>
        <dbReference type="ARBA" id="ARBA00022490"/>
    </source>
</evidence>
<gene>
    <name evidence="6" type="primary">rsmG</name>
    <name evidence="7" type="ORF">ENL70_03610</name>
</gene>
<evidence type="ECO:0000256" key="4">
    <source>
        <dbReference type="ARBA" id="ARBA00022679"/>
    </source>
</evidence>
<dbReference type="Gene3D" id="3.40.50.150">
    <property type="entry name" value="Vaccinia Virus protein VP39"/>
    <property type="match status" value="1"/>
</dbReference>
<dbReference type="HAMAP" id="MF_00074">
    <property type="entry name" value="16SrRNA_methyltr_G"/>
    <property type="match status" value="1"/>
</dbReference>
<evidence type="ECO:0000256" key="5">
    <source>
        <dbReference type="ARBA" id="ARBA00022691"/>
    </source>
</evidence>
<comment type="caution">
    <text evidence="6">Lacks conserved residue(s) required for the propagation of feature annotation.</text>
</comment>
<proteinExistence type="inferred from homology"/>
<keyword evidence="5 6" id="KW-0949">S-adenosyl-L-methionine</keyword>
<dbReference type="InterPro" id="IPR029063">
    <property type="entry name" value="SAM-dependent_MTases_sf"/>
</dbReference>
<dbReference type="SUPFAM" id="SSF53335">
    <property type="entry name" value="S-adenosyl-L-methionine-dependent methyltransferases"/>
    <property type="match status" value="1"/>
</dbReference>
<accession>A0A7C5KD06</accession>
<dbReference type="GO" id="GO:0005829">
    <property type="term" value="C:cytosol"/>
    <property type="evidence" value="ECO:0007669"/>
    <property type="project" value="TreeGrafter"/>
</dbReference>
<dbReference type="InterPro" id="IPR003682">
    <property type="entry name" value="rRNA_ssu_MeTfrase_G"/>
</dbReference>
<keyword evidence="4 6" id="KW-0808">Transferase</keyword>
<protein>
    <recommendedName>
        <fullName evidence="6">Ribosomal RNA small subunit methyltransferase G</fullName>
        <ecNumber evidence="6">2.1.1.-</ecNumber>
    </recommendedName>
    <alternativeName>
        <fullName evidence="6">16S rRNA 7-methylguanosine methyltransferase</fullName>
        <shortName evidence="6">16S rRNA m7G methyltransferase</shortName>
    </alternativeName>
</protein>
<reference evidence="7" key="1">
    <citation type="journal article" date="2020" name="mSystems">
        <title>Genome- and Community-Level Interaction Insights into Carbon Utilization and Element Cycling Functions of Hydrothermarchaeota in Hydrothermal Sediment.</title>
        <authorList>
            <person name="Zhou Z."/>
            <person name="Liu Y."/>
            <person name="Xu W."/>
            <person name="Pan J."/>
            <person name="Luo Z.H."/>
            <person name="Li M."/>
        </authorList>
    </citation>
    <scope>NUCLEOTIDE SEQUENCE [LARGE SCALE GENOMIC DNA]</scope>
    <source>
        <strain evidence="7">SpSt-1019</strain>
    </source>
</reference>
<feature type="binding site" evidence="6">
    <location>
        <position position="148"/>
    </location>
    <ligand>
        <name>S-adenosyl-L-methionine</name>
        <dbReference type="ChEBI" id="CHEBI:59789"/>
    </ligand>
</feature>
<dbReference type="Pfam" id="PF02527">
    <property type="entry name" value="GidB"/>
    <property type="match status" value="1"/>
</dbReference>
<comment type="function">
    <text evidence="6">Specifically methylates the N7 position of a guanine in 16S rRNA.</text>
</comment>
<dbReference type="PANTHER" id="PTHR31760">
    <property type="entry name" value="S-ADENOSYL-L-METHIONINE-DEPENDENT METHYLTRANSFERASES SUPERFAMILY PROTEIN"/>
    <property type="match status" value="1"/>
</dbReference>
<comment type="similarity">
    <text evidence="6">Belongs to the methyltransferase superfamily. RNA methyltransferase RsmG family.</text>
</comment>
<comment type="caution">
    <text evidence="7">The sequence shown here is derived from an EMBL/GenBank/DDBJ whole genome shotgun (WGS) entry which is preliminary data.</text>
</comment>
<keyword evidence="3 6" id="KW-0489">Methyltransferase</keyword>
<organism evidence="7">
    <name type="scientific">Thermodesulfobium narugense</name>
    <dbReference type="NCBI Taxonomy" id="184064"/>
    <lineage>
        <taxon>Bacteria</taxon>
        <taxon>Pseudomonadati</taxon>
        <taxon>Thermodesulfobiota</taxon>
        <taxon>Thermodesulfobiia</taxon>
        <taxon>Thermodesulfobiales</taxon>
        <taxon>Thermodesulfobiaceae</taxon>
        <taxon>Thermodesulfobium</taxon>
    </lineage>
</organism>
<keyword evidence="1 6" id="KW-0963">Cytoplasm</keyword>
<comment type="subcellular location">
    <subcellularLocation>
        <location evidence="6">Cytoplasm</location>
    </subcellularLocation>
</comment>
<sequence>MLKDSTSFDAQKFSLLFKRYLPGFVKYLDNICLYSERLFLYNRKHSLVSFKSIEDFFFKHIYDSLYPTNLCPNFFCYSKFLDICSGAGIPGLILSICFPETLWLLLEPKYKRVVFLEGIILELNIKNAVVLQERFENLKEIPERVISRATFPLEKMLLILKKHKNFSVGLWLGQTFDWSLLINCDYEIFSYTLPDGFGMRRFLLIKF</sequence>
<evidence type="ECO:0000256" key="6">
    <source>
        <dbReference type="HAMAP-Rule" id="MF_00074"/>
    </source>
</evidence>
<evidence type="ECO:0000256" key="2">
    <source>
        <dbReference type="ARBA" id="ARBA00022552"/>
    </source>
</evidence>
<dbReference type="EC" id="2.1.1.-" evidence="6"/>
<dbReference type="EMBL" id="DRUY01000120">
    <property type="protein sequence ID" value="HHI65618.1"/>
    <property type="molecule type" value="Genomic_DNA"/>
</dbReference>
<evidence type="ECO:0000313" key="7">
    <source>
        <dbReference type="EMBL" id="HHI65618.1"/>
    </source>
</evidence>
<dbReference type="AlphaFoldDB" id="A0A7C5KD06"/>
<dbReference type="GO" id="GO:0070043">
    <property type="term" value="F:rRNA (guanine-N7-)-methyltransferase activity"/>
    <property type="evidence" value="ECO:0007669"/>
    <property type="project" value="UniProtKB-UniRule"/>
</dbReference>
<name>A0A7C5KD06_9BACT</name>
<evidence type="ECO:0000256" key="3">
    <source>
        <dbReference type="ARBA" id="ARBA00022603"/>
    </source>
</evidence>